<dbReference type="RefSeq" id="WP_344209860.1">
    <property type="nucleotide sequence ID" value="NZ_BAAAOS010000007.1"/>
</dbReference>
<feature type="chain" id="PRO_5045634307" description="Carboxypeptidase regulatory-like domain-containing protein" evidence="1">
    <location>
        <begin position="24"/>
        <end position="416"/>
    </location>
</feature>
<accession>A0ABN2CG95</accession>
<evidence type="ECO:0008006" key="4">
    <source>
        <dbReference type="Google" id="ProtNLM"/>
    </source>
</evidence>
<reference evidence="2 3" key="1">
    <citation type="journal article" date="2019" name="Int. J. Syst. Evol. Microbiol.">
        <title>The Global Catalogue of Microorganisms (GCM) 10K type strain sequencing project: providing services to taxonomists for standard genome sequencing and annotation.</title>
        <authorList>
            <consortium name="The Broad Institute Genomics Platform"/>
            <consortium name="The Broad Institute Genome Sequencing Center for Infectious Disease"/>
            <person name="Wu L."/>
            <person name="Ma J."/>
        </authorList>
    </citation>
    <scope>NUCLEOTIDE SEQUENCE [LARGE SCALE GENOMIC DNA]</scope>
    <source>
        <strain evidence="2 3">JCM 14969</strain>
    </source>
</reference>
<keyword evidence="3" id="KW-1185">Reference proteome</keyword>
<sequence length="416" mass="43468">MRLRLIAPVALAAVGLTSALAPAGAVANATAEPSVSVLTPVIDSTIGMGDLPVKVAVDLGGAASGRLDVTLGYYISGQTDIPAGSCDSGCEVTVTVKIGDWEHPRPVFGYHLLSAKLTTSSGAETSAGGQVYFSGPVAVAEVRHIRDSQVYGEAVVDADGTFRVSTQNPPGDAVAEVRLVDSAGVAHLTASAPFTATRGVAHDALFDLDFQAVPSGLYRLQTRNRGTDGFYGSGQEAYVRVNHVDPAVFDAADDKPLVVGTAGFTTNVKVQSPLLSGSKPSTVQLTVDGVNRTTSLTPTWQSWNWQTPGLAQTVHVTMDGPQLALGTHQLTLKLLDTTGRLIGKPVERTVEVSDFKVSVTAPTLVVGRRSPVALSVDAPAGRLLSRCDVQLSAPGYSYAVGSWCAPRRRPCGSRHW</sequence>
<protein>
    <recommendedName>
        <fullName evidence="4">Carboxypeptidase regulatory-like domain-containing protein</fullName>
    </recommendedName>
</protein>
<name>A0ABN2CG95_9ACTN</name>
<feature type="signal peptide" evidence="1">
    <location>
        <begin position="1"/>
        <end position="23"/>
    </location>
</feature>
<evidence type="ECO:0000313" key="2">
    <source>
        <dbReference type="EMBL" id="GAA1557151.1"/>
    </source>
</evidence>
<evidence type="ECO:0000313" key="3">
    <source>
        <dbReference type="Proteomes" id="UP001500393"/>
    </source>
</evidence>
<comment type="caution">
    <text evidence="2">The sequence shown here is derived from an EMBL/GenBank/DDBJ whole genome shotgun (WGS) entry which is preliminary data.</text>
</comment>
<dbReference type="Proteomes" id="UP001500393">
    <property type="component" value="Unassembled WGS sequence"/>
</dbReference>
<evidence type="ECO:0000256" key="1">
    <source>
        <dbReference type="SAM" id="SignalP"/>
    </source>
</evidence>
<gene>
    <name evidence="2" type="ORF">GCM10009789_08120</name>
</gene>
<proteinExistence type="predicted"/>
<keyword evidence="1" id="KW-0732">Signal</keyword>
<organism evidence="2 3">
    <name type="scientific">Kribbella sancticallisti</name>
    <dbReference type="NCBI Taxonomy" id="460087"/>
    <lineage>
        <taxon>Bacteria</taxon>
        <taxon>Bacillati</taxon>
        <taxon>Actinomycetota</taxon>
        <taxon>Actinomycetes</taxon>
        <taxon>Propionibacteriales</taxon>
        <taxon>Kribbellaceae</taxon>
        <taxon>Kribbella</taxon>
    </lineage>
</organism>
<dbReference type="EMBL" id="BAAAOS010000007">
    <property type="protein sequence ID" value="GAA1557151.1"/>
    <property type="molecule type" value="Genomic_DNA"/>
</dbReference>